<dbReference type="Pfam" id="PF00437">
    <property type="entry name" value="T2SSE"/>
    <property type="match status" value="2"/>
</dbReference>
<evidence type="ECO:0000256" key="3">
    <source>
        <dbReference type="ARBA" id="ARBA00022840"/>
    </source>
</evidence>
<organism evidence="5 6">
    <name type="scientific">Candidatus Sungbacteria bacterium RIFCSPLOWO2_12_FULL_41_11</name>
    <dbReference type="NCBI Taxonomy" id="1802286"/>
    <lineage>
        <taxon>Bacteria</taxon>
        <taxon>Candidatus Sungiibacteriota</taxon>
    </lineage>
</organism>
<dbReference type="SMART" id="SM00382">
    <property type="entry name" value="AAA"/>
    <property type="match status" value="1"/>
</dbReference>
<dbReference type="GO" id="GO:0005886">
    <property type="term" value="C:plasma membrane"/>
    <property type="evidence" value="ECO:0007669"/>
    <property type="project" value="TreeGrafter"/>
</dbReference>
<evidence type="ECO:0000256" key="1">
    <source>
        <dbReference type="ARBA" id="ARBA00006611"/>
    </source>
</evidence>
<dbReference type="PANTHER" id="PTHR30258">
    <property type="entry name" value="TYPE II SECRETION SYSTEM PROTEIN GSPE-RELATED"/>
    <property type="match status" value="1"/>
</dbReference>
<dbReference type="Gene3D" id="3.40.50.300">
    <property type="entry name" value="P-loop containing nucleotide triphosphate hydrolases"/>
    <property type="match status" value="1"/>
</dbReference>
<feature type="domain" description="Bacterial type II secretion system protein E" evidence="4">
    <location>
        <begin position="268"/>
        <end position="282"/>
    </location>
</feature>
<dbReference type="PROSITE" id="PS00662">
    <property type="entry name" value="T2SP_E"/>
    <property type="match status" value="1"/>
</dbReference>
<evidence type="ECO:0000313" key="5">
    <source>
        <dbReference type="EMBL" id="OHA12740.1"/>
    </source>
</evidence>
<dbReference type="Proteomes" id="UP000177171">
    <property type="component" value="Unassembled WGS sequence"/>
</dbReference>
<reference evidence="5 6" key="1">
    <citation type="journal article" date="2016" name="Nat. Commun.">
        <title>Thousands of microbial genomes shed light on interconnected biogeochemical processes in an aquifer system.</title>
        <authorList>
            <person name="Anantharaman K."/>
            <person name="Brown C.T."/>
            <person name="Hug L.A."/>
            <person name="Sharon I."/>
            <person name="Castelle C.J."/>
            <person name="Probst A.J."/>
            <person name="Thomas B.C."/>
            <person name="Singh A."/>
            <person name="Wilkins M.J."/>
            <person name="Karaoz U."/>
            <person name="Brodie E.L."/>
            <person name="Williams K.H."/>
            <person name="Hubbard S.S."/>
            <person name="Banfield J.F."/>
        </authorList>
    </citation>
    <scope>NUCLEOTIDE SEQUENCE [LARGE SCALE GENOMIC DNA]</scope>
</reference>
<evidence type="ECO:0000256" key="2">
    <source>
        <dbReference type="ARBA" id="ARBA00022741"/>
    </source>
</evidence>
<proteinExistence type="inferred from homology"/>
<protein>
    <recommendedName>
        <fullName evidence="4">Bacterial type II secretion system protein E domain-containing protein</fullName>
    </recommendedName>
</protein>
<comment type="caution">
    <text evidence="5">The sequence shown here is derived from an EMBL/GenBank/DDBJ whole genome shotgun (WGS) entry which is preliminary data.</text>
</comment>
<dbReference type="InterPro" id="IPR027417">
    <property type="entry name" value="P-loop_NTPase"/>
</dbReference>
<evidence type="ECO:0000313" key="6">
    <source>
        <dbReference type="Proteomes" id="UP000177171"/>
    </source>
</evidence>
<dbReference type="GO" id="GO:0016887">
    <property type="term" value="F:ATP hydrolysis activity"/>
    <property type="evidence" value="ECO:0007669"/>
    <property type="project" value="TreeGrafter"/>
</dbReference>
<accession>A0A1G2LM70</accession>
<keyword evidence="2" id="KW-0547">Nucleotide-binding</keyword>
<dbReference type="SUPFAM" id="SSF52540">
    <property type="entry name" value="P-loop containing nucleoside triphosphate hydrolases"/>
    <property type="match status" value="2"/>
</dbReference>
<keyword evidence="3" id="KW-0067">ATP-binding</keyword>
<comment type="similarity">
    <text evidence="1">Belongs to the GSP E family.</text>
</comment>
<sequence>MAKNDEQLNDEEAEIEDFITSILTQAVAERASDVHIEPYLGNIRIRFRIDGILQDRGSLPIEEMERILVKIKVMSNLDITRHNIPKDGHFRFAIQLSKEIYEKKKEKTPESLVPDVTSRLFAKSAYEKIREKEKISPAKAEAIILDIGKRPLDVRVSIFPTISGEAIVLRILNREEMIISLKDLGLNNNIFSTVKKMITRPYGMVLITGPAGAGKTTTLYAILREIKSDEKNIITLEDPVELFLEGVRQVQVNPGQGFDFAQGMRSILRQDPDAMMIGEIRDGETAENAIRSSLAGKIIFSTVHANTVIGTIARLLDMGVERSLIAYSLNGVISQRLVRKVCPDCKIVYSPGSEYLKYFGLENTPSRFVRGQGCDKCKKTGFLGRVGIFEVFEFDNGLRSLIVEKAPMRSLEEYVEGAGMKTLKQDAVEKILAGITTAEEAAKVV</sequence>
<gene>
    <name evidence="5" type="ORF">A3G49_01200</name>
</gene>
<dbReference type="AlphaFoldDB" id="A0A1G2LM70"/>
<evidence type="ECO:0000259" key="4">
    <source>
        <dbReference type="PROSITE" id="PS00662"/>
    </source>
</evidence>
<dbReference type="EMBL" id="MHQY01000043">
    <property type="protein sequence ID" value="OHA12740.1"/>
    <property type="molecule type" value="Genomic_DNA"/>
</dbReference>
<dbReference type="InterPro" id="IPR003593">
    <property type="entry name" value="AAA+_ATPase"/>
</dbReference>
<dbReference type="InterPro" id="IPR001482">
    <property type="entry name" value="T2SS/T4SS_dom"/>
</dbReference>
<name>A0A1G2LM70_9BACT</name>
<dbReference type="Gene3D" id="3.30.450.90">
    <property type="match status" value="1"/>
</dbReference>
<dbReference type="CDD" id="cd01129">
    <property type="entry name" value="PulE-GspE-like"/>
    <property type="match status" value="1"/>
</dbReference>
<dbReference type="PANTHER" id="PTHR30258:SF2">
    <property type="entry name" value="COMG OPERON PROTEIN 1"/>
    <property type="match status" value="1"/>
</dbReference>
<dbReference type="GO" id="GO:0005524">
    <property type="term" value="F:ATP binding"/>
    <property type="evidence" value="ECO:0007669"/>
    <property type="project" value="UniProtKB-KW"/>
</dbReference>